<sequence length="152" mass="16641">MKLAIFVAVLAGLPAPLLADEHYGSLPMRELLDQCEAAVKEDPSGNVAKGAGEALLDREGVIFNLRDSSRGMACLEEIYGEEFAFDPPSGRFMRMSETIPVEGARPERPNPGKMYERRLRAACYGKLAEDEFAALTEPLCAKIFKSEGLSDE</sequence>
<comment type="caution">
    <text evidence="2">The sequence shown here is derived from an EMBL/GenBank/DDBJ whole genome shotgun (WGS) entry which is preliminary data.</text>
</comment>
<name>A0A3M0M3Z3_9RHOB</name>
<keyword evidence="3" id="KW-1185">Reference proteome</keyword>
<protein>
    <submittedName>
        <fullName evidence="2">Uncharacterized protein</fullName>
    </submittedName>
</protein>
<feature type="chain" id="PRO_5017958374" evidence="1">
    <location>
        <begin position="20"/>
        <end position="152"/>
    </location>
</feature>
<dbReference type="OrthoDB" id="9925901at2"/>
<evidence type="ECO:0000313" key="2">
    <source>
        <dbReference type="EMBL" id="RMC32469.1"/>
    </source>
</evidence>
<gene>
    <name evidence="2" type="ORF">C9E81_19035</name>
</gene>
<accession>A0A3M0M3Z3</accession>
<dbReference type="EMBL" id="QOKZ01000009">
    <property type="protein sequence ID" value="RMC32469.1"/>
    <property type="molecule type" value="Genomic_DNA"/>
</dbReference>
<evidence type="ECO:0000256" key="1">
    <source>
        <dbReference type="SAM" id="SignalP"/>
    </source>
</evidence>
<organism evidence="2 3">
    <name type="scientific">Paracoccus alkanivorans</name>
    <dbReference type="NCBI Taxonomy" id="2116655"/>
    <lineage>
        <taxon>Bacteria</taxon>
        <taxon>Pseudomonadati</taxon>
        <taxon>Pseudomonadota</taxon>
        <taxon>Alphaproteobacteria</taxon>
        <taxon>Rhodobacterales</taxon>
        <taxon>Paracoccaceae</taxon>
        <taxon>Paracoccus</taxon>
    </lineage>
</organism>
<dbReference type="RefSeq" id="WP_122113931.1">
    <property type="nucleotide sequence ID" value="NZ_QOKZ01000009.1"/>
</dbReference>
<feature type="signal peptide" evidence="1">
    <location>
        <begin position="1"/>
        <end position="19"/>
    </location>
</feature>
<reference evidence="2 3" key="1">
    <citation type="submission" date="2018-07" db="EMBL/GenBank/DDBJ databases">
        <authorList>
            <person name="Zhang Y."/>
            <person name="Wang L."/>
            <person name="Ma S."/>
        </authorList>
    </citation>
    <scope>NUCLEOTIDE SEQUENCE [LARGE SCALE GENOMIC DNA]</scope>
    <source>
        <strain evidence="2 3">4-2</strain>
    </source>
</reference>
<dbReference type="AlphaFoldDB" id="A0A3M0M3Z3"/>
<keyword evidence="1" id="KW-0732">Signal</keyword>
<proteinExistence type="predicted"/>
<evidence type="ECO:0000313" key="3">
    <source>
        <dbReference type="Proteomes" id="UP000273516"/>
    </source>
</evidence>
<dbReference type="Proteomes" id="UP000273516">
    <property type="component" value="Unassembled WGS sequence"/>
</dbReference>